<dbReference type="Proteomes" id="UP000094336">
    <property type="component" value="Unassembled WGS sequence"/>
</dbReference>
<gene>
    <name evidence="2" type="ORF">BABINDRAFT_159113</name>
</gene>
<sequence length="529" mass="60029">MVKKIDRLSPMLPWEDISHPFFERDTLIFTLFYVNPVMSLDNQQQQLEQIYDKLQAELSPWISHFAWSCNPLRLSLAQHNGQAYVYGELVYGDTLDDEWLVCHLLTEFLRTEPDVFVHFFDSEGEFLLVEAAEGLPEWLEPETAMNRVWVNQGRITVIPDTFYPDRGLRLAEALTFVTRATFRLQHIPEIHDIVAAKLAQYPRKSLGSVYSLACNIDPKVAQFLAKYPHLVSLATTEFFKNNLTPKRYAGNVSKVSLQFPFLAYSLVKRDLSDSSTEERIPPILYAGLDEVLSQDESLLAEFQGTELAGVATQDLQDILLYRNVITERIPENHDTAVPENPTSTNEEEDLMARFETFFRDTSAQGAAFGLSKSDKSDLESDGEDEDVDQEAAAFFKSEDIDIDEDDFFEYFCQEALGLKQEEIAAYMTEMKGSQKRKIDDEHLTNNQENSQPHCQPRREYNNESDYASSEEDYEVYDADLGSETGENDMLSSLANLVKSIKADGGISGPGATMFQGIGVPLPRDVEDLD</sequence>
<organism evidence="2 3">
    <name type="scientific">Babjeviella inositovora NRRL Y-12698</name>
    <dbReference type="NCBI Taxonomy" id="984486"/>
    <lineage>
        <taxon>Eukaryota</taxon>
        <taxon>Fungi</taxon>
        <taxon>Dikarya</taxon>
        <taxon>Ascomycota</taxon>
        <taxon>Saccharomycotina</taxon>
        <taxon>Pichiomycetes</taxon>
        <taxon>Serinales incertae sedis</taxon>
        <taxon>Babjeviella</taxon>
    </lineage>
</organism>
<protein>
    <submittedName>
        <fullName evidence="2">Uncharacterized protein</fullName>
    </submittedName>
</protein>
<dbReference type="Pfam" id="PF07093">
    <property type="entry name" value="SGT1"/>
    <property type="match status" value="1"/>
</dbReference>
<evidence type="ECO:0000256" key="1">
    <source>
        <dbReference type="SAM" id="MobiDB-lite"/>
    </source>
</evidence>
<dbReference type="PANTHER" id="PTHR13060:SF0">
    <property type="entry name" value="PROTEIN ECDYSONELESS HOMOLOG"/>
    <property type="match status" value="1"/>
</dbReference>
<dbReference type="GeneID" id="30145322"/>
<dbReference type="PANTHER" id="PTHR13060">
    <property type="entry name" value="SGT1 PROTEIN HSGT1 SUPPRESSOR OF GCR2"/>
    <property type="match status" value="1"/>
</dbReference>
<name>A0A1E3QY06_9ASCO</name>
<dbReference type="AlphaFoldDB" id="A0A1E3QY06"/>
<evidence type="ECO:0000313" key="3">
    <source>
        <dbReference type="Proteomes" id="UP000094336"/>
    </source>
</evidence>
<dbReference type="OrthoDB" id="27237at2759"/>
<dbReference type="STRING" id="984486.A0A1E3QY06"/>
<feature type="region of interest" description="Disordered" evidence="1">
    <location>
        <begin position="435"/>
        <end position="470"/>
    </location>
</feature>
<accession>A0A1E3QY06</accession>
<dbReference type="EMBL" id="KV454426">
    <property type="protein sequence ID" value="ODQ82549.1"/>
    <property type="molecule type" value="Genomic_DNA"/>
</dbReference>
<keyword evidence="3" id="KW-1185">Reference proteome</keyword>
<evidence type="ECO:0000313" key="2">
    <source>
        <dbReference type="EMBL" id="ODQ82549.1"/>
    </source>
</evidence>
<feature type="compositionally biased region" description="Polar residues" evidence="1">
    <location>
        <begin position="444"/>
        <end position="453"/>
    </location>
</feature>
<reference evidence="3" key="1">
    <citation type="submission" date="2016-05" db="EMBL/GenBank/DDBJ databases">
        <title>Comparative genomics of biotechnologically important yeasts.</title>
        <authorList>
            <consortium name="DOE Joint Genome Institute"/>
            <person name="Riley R."/>
            <person name="Haridas S."/>
            <person name="Wolfe K.H."/>
            <person name="Lopes M.R."/>
            <person name="Hittinger C.T."/>
            <person name="Goker M."/>
            <person name="Salamov A."/>
            <person name="Wisecaver J."/>
            <person name="Long T.M."/>
            <person name="Aerts A.L."/>
            <person name="Barry K."/>
            <person name="Choi C."/>
            <person name="Clum A."/>
            <person name="Coughlan A.Y."/>
            <person name="Deshpande S."/>
            <person name="Douglass A.P."/>
            <person name="Hanson S.J."/>
            <person name="Klenk H.-P."/>
            <person name="Labutti K."/>
            <person name="Lapidus A."/>
            <person name="Lindquist E."/>
            <person name="Lipzen A."/>
            <person name="Meier-Kolthoff J.P."/>
            <person name="Ohm R.A."/>
            <person name="Otillar R.P."/>
            <person name="Pangilinan J."/>
            <person name="Peng Y."/>
            <person name="Rokas A."/>
            <person name="Rosa C.A."/>
            <person name="Scheuner C."/>
            <person name="Sibirny A.A."/>
            <person name="Slot J.C."/>
            <person name="Stielow J.B."/>
            <person name="Sun H."/>
            <person name="Kurtzman C.P."/>
            <person name="Blackwell M."/>
            <person name="Grigoriev I.V."/>
            <person name="Jeffries T.W."/>
        </authorList>
    </citation>
    <scope>NUCLEOTIDE SEQUENCE [LARGE SCALE GENOMIC DNA]</scope>
    <source>
        <strain evidence="3">NRRL Y-12698</strain>
    </source>
</reference>
<dbReference type="GO" id="GO:0005634">
    <property type="term" value="C:nucleus"/>
    <property type="evidence" value="ECO:0007669"/>
    <property type="project" value="TreeGrafter"/>
</dbReference>
<proteinExistence type="predicted"/>
<dbReference type="InterPro" id="IPR010770">
    <property type="entry name" value="Ecd"/>
</dbReference>
<dbReference type="RefSeq" id="XP_018987877.1">
    <property type="nucleotide sequence ID" value="XM_019127469.1"/>
</dbReference>